<feature type="domain" description="MacB-like periplasmic core" evidence="9">
    <location>
        <begin position="38"/>
        <end position="249"/>
    </location>
</feature>
<name>A0A2S6ZE90_9XANT</name>
<feature type="domain" description="ABC3 transporter permease C-terminal" evidence="8">
    <location>
        <begin position="290"/>
        <end position="399"/>
    </location>
</feature>
<dbReference type="InterPro" id="IPR025857">
    <property type="entry name" value="MacB_PCD"/>
</dbReference>
<keyword evidence="3 7" id="KW-0812">Transmembrane</keyword>
<reference evidence="10 11" key="1">
    <citation type="submission" date="2016-08" db="EMBL/GenBank/DDBJ databases">
        <title>Evolution of the type three secretion system and type three effector repertoires in Xanthomonas.</title>
        <authorList>
            <person name="Merda D."/>
            <person name="Briand M."/>
            <person name="Bosis E."/>
            <person name="Rousseau C."/>
            <person name="Portier P."/>
            <person name="Jacques M.-A."/>
            <person name="Fischer-Le Saux M."/>
        </authorList>
    </citation>
    <scope>NUCLEOTIDE SEQUENCE [LARGE SCALE GENOMIC DNA]</scope>
    <source>
        <strain evidence="10 11">CFBP 4691</strain>
    </source>
</reference>
<dbReference type="Proteomes" id="UP000239898">
    <property type="component" value="Unassembled WGS sequence"/>
</dbReference>
<dbReference type="RefSeq" id="WP_128420673.1">
    <property type="nucleotide sequence ID" value="NZ_CP049017.1"/>
</dbReference>
<keyword evidence="11" id="KW-1185">Reference proteome</keyword>
<dbReference type="EMBL" id="MIGX01000056">
    <property type="protein sequence ID" value="PPT90479.1"/>
    <property type="molecule type" value="Genomic_DNA"/>
</dbReference>
<evidence type="ECO:0000256" key="3">
    <source>
        <dbReference type="ARBA" id="ARBA00022692"/>
    </source>
</evidence>
<comment type="subcellular location">
    <subcellularLocation>
        <location evidence="1">Cell membrane</location>
        <topology evidence="1">Multi-pass membrane protein</topology>
    </subcellularLocation>
</comment>
<sequence length="408" mass="44440">MDIRPILSTLQRHKTAAGLIVLEIALSCAVVSNARFLIGNRLERMQRPSGIDEAHLIAVKANAVARRDDAMAVTRTDLEALRAIPGVRSAAIVNMLPFGSSSWDSGIKLAPDQQDSTANAPNYMLGEDGLRTLGLNVVEGRDFNADEYVNTDGVSHDALRFPAVILSRALAQRLFPDDHAVGKSLYVFGAPPHRVVGVVERLVKPRDRGSDGGYDESMIFPGRASYAGGTYLLNVADPAQRETVLDAAKRKLSARGPVRIFKSKQNTTLELMRERYYRPDRAMAWLLAGVSMVLLLVTALGIVGLASFWVQQRTKQIGIRRALGATRGQILRYFQTENFLLASAGILLGMVLAYAINLWLMGKYELPRLPLSYLPFGAVSLWLLGQLAVLGPARRAAAVPPAVATRSA</sequence>
<evidence type="ECO:0000256" key="1">
    <source>
        <dbReference type="ARBA" id="ARBA00004651"/>
    </source>
</evidence>
<feature type="transmembrane region" description="Helical" evidence="7">
    <location>
        <begin position="282"/>
        <end position="310"/>
    </location>
</feature>
<evidence type="ECO:0000313" key="11">
    <source>
        <dbReference type="Proteomes" id="UP000239898"/>
    </source>
</evidence>
<keyword evidence="2" id="KW-1003">Cell membrane</keyword>
<comment type="caution">
    <text evidence="10">The sequence shown here is derived from an EMBL/GenBank/DDBJ whole genome shotgun (WGS) entry which is preliminary data.</text>
</comment>
<protein>
    <submittedName>
        <fullName evidence="10">ABC transporter permease</fullName>
    </submittedName>
</protein>
<dbReference type="GO" id="GO:0005886">
    <property type="term" value="C:plasma membrane"/>
    <property type="evidence" value="ECO:0007669"/>
    <property type="project" value="UniProtKB-SubCell"/>
</dbReference>
<dbReference type="OrthoDB" id="9770036at2"/>
<evidence type="ECO:0000256" key="7">
    <source>
        <dbReference type="SAM" id="Phobius"/>
    </source>
</evidence>
<feature type="transmembrane region" description="Helical" evidence="7">
    <location>
        <begin position="339"/>
        <end position="360"/>
    </location>
</feature>
<evidence type="ECO:0000259" key="8">
    <source>
        <dbReference type="Pfam" id="PF02687"/>
    </source>
</evidence>
<evidence type="ECO:0000259" key="9">
    <source>
        <dbReference type="Pfam" id="PF12704"/>
    </source>
</evidence>
<evidence type="ECO:0000313" key="10">
    <source>
        <dbReference type="EMBL" id="PPT90479.1"/>
    </source>
</evidence>
<evidence type="ECO:0000256" key="5">
    <source>
        <dbReference type="ARBA" id="ARBA00023136"/>
    </source>
</evidence>
<dbReference type="AlphaFoldDB" id="A0A2S6ZE90"/>
<keyword evidence="4 7" id="KW-1133">Transmembrane helix</keyword>
<dbReference type="InterPro" id="IPR050250">
    <property type="entry name" value="Macrolide_Exporter_MacB"/>
</dbReference>
<dbReference type="InterPro" id="IPR003838">
    <property type="entry name" value="ABC3_permease_C"/>
</dbReference>
<accession>A0A2S6ZE90</accession>
<evidence type="ECO:0000256" key="4">
    <source>
        <dbReference type="ARBA" id="ARBA00022989"/>
    </source>
</evidence>
<evidence type="ECO:0000256" key="2">
    <source>
        <dbReference type="ARBA" id="ARBA00022475"/>
    </source>
</evidence>
<keyword evidence="5 7" id="KW-0472">Membrane</keyword>
<dbReference type="PANTHER" id="PTHR30572">
    <property type="entry name" value="MEMBRANE COMPONENT OF TRANSPORTER-RELATED"/>
    <property type="match status" value="1"/>
</dbReference>
<dbReference type="Pfam" id="PF02687">
    <property type="entry name" value="FtsX"/>
    <property type="match status" value="1"/>
</dbReference>
<feature type="transmembrane region" description="Helical" evidence="7">
    <location>
        <begin position="372"/>
        <end position="391"/>
    </location>
</feature>
<proteinExistence type="inferred from homology"/>
<dbReference type="GO" id="GO:0022857">
    <property type="term" value="F:transmembrane transporter activity"/>
    <property type="evidence" value="ECO:0007669"/>
    <property type="project" value="TreeGrafter"/>
</dbReference>
<evidence type="ECO:0000256" key="6">
    <source>
        <dbReference type="ARBA" id="ARBA00038076"/>
    </source>
</evidence>
<gene>
    <name evidence="10" type="ORF">XthCFBP4691_12210</name>
</gene>
<comment type="similarity">
    <text evidence="6">Belongs to the ABC-4 integral membrane protein family.</text>
</comment>
<organism evidence="10 11">
    <name type="scientific">Xanthomonas theicola</name>
    <dbReference type="NCBI Taxonomy" id="56464"/>
    <lineage>
        <taxon>Bacteria</taxon>
        <taxon>Pseudomonadati</taxon>
        <taxon>Pseudomonadota</taxon>
        <taxon>Gammaproteobacteria</taxon>
        <taxon>Lysobacterales</taxon>
        <taxon>Lysobacteraceae</taxon>
        <taxon>Xanthomonas</taxon>
    </lineage>
</organism>
<dbReference type="PANTHER" id="PTHR30572:SF4">
    <property type="entry name" value="ABC TRANSPORTER PERMEASE YTRF"/>
    <property type="match status" value="1"/>
</dbReference>
<dbReference type="Pfam" id="PF12704">
    <property type="entry name" value="MacB_PCD"/>
    <property type="match status" value="1"/>
</dbReference>